<dbReference type="RefSeq" id="WP_023509531.1">
    <property type="nucleotide sequence ID" value="NZ_AWTC01000004.1"/>
</dbReference>
<dbReference type="OrthoDB" id="4822551at2"/>
<dbReference type="STRING" id="1395513.P343_06200"/>
<evidence type="ECO:0000259" key="2">
    <source>
        <dbReference type="Pfam" id="PF04892"/>
    </source>
</evidence>
<feature type="domain" description="VanZ-like" evidence="2">
    <location>
        <begin position="15"/>
        <end position="139"/>
    </location>
</feature>
<gene>
    <name evidence="3" type="ORF">P343_06200</name>
</gene>
<sequence>MKEVKLALSNILLTFSILFVLYLTMIPHGRIRTGMDSGSAHYFNYNLNPIHLFEDLQHASLFYLIVDIIGNIILFVPFGIFLTMRFPELKVAHVGFVGAFFSSTIECIQLFLPNRMTDIDDVILNTTGAIVGYLLFRFVESARQENLEMTRR</sequence>
<proteinExistence type="predicted"/>
<organism evidence="3 4">
    <name type="scientific">Sporolactobacillus laevolacticus DSM 442</name>
    <dbReference type="NCBI Taxonomy" id="1395513"/>
    <lineage>
        <taxon>Bacteria</taxon>
        <taxon>Bacillati</taxon>
        <taxon>Bacillota</taxon>
        <taxon>Bacilli</taxon>
        <taxon>Bacillales</taxon>
        <taxon>Sporolactobacillaceae</taxon>
        <taxon>Sporolactobacillus</taxon>
    </lineage>
</organism>
<dbReference type="Proteomes" id="UP000018296">
    <property type="component" value="Unassembled WGS sequence"/>
</dbReference>
<evidence type="ECO:0000313" key="4">
    <source>
        <dbReference type="Proteomes" id="UP000018296"/>
    </source>
</evidence>
<name>V6IZ40_9BACL</name>
<dbReference type="EMBL" id="AWTC01000004">
    <property type="protein sequence ID" value="EST12700.1"/>
    <property type="molecule type" value="Genomic_DNA"/>
</dbReference>
<comment type="caution">
    <text evidence="3">The sequence shown here is derived from an EMBL/GenBank/DDBJ whole genome shotgun (WGS) entry which is preliminary data.</text>
</comment>
<dbReference type="PATRIC" id="fig|1395513.3.peg.1268"/>
<dbReference type="InterPro" id="IPR006976">
    <property type="entry name" value="VanZ-like"/>
</dbReference>
<feature type="transmembrane region" description="Helical" evidence="1">
    <location>
        <begin position="7"/>
        <end position="26"/>
    </location>
</feature>
<keyword evidence="1" id="KW-0472">Membrane</keyword>
<dbReference type="Pfam" id="PF04892">
    <property type="entry name" value="VanZ"/>
    <property type="match status" value="1"/>
</dbReference>
<keyword evidence="1" id="KW-0812">Transmembrane</keyword>
<feature type="transmembrane region" description="Helical" evidence="1">
    <location>
        <begin position="91"/>
        <end position="111"/>
    </location>
</feature>
<evidence type="ECO:0000313" key="3">
    <source>
        <dbReference type="EMBL" id="EST12700.1"/>
    </source>
</evidence>
<keyword evidence="1" id="KW-1133">Transmembrane helix</keyword>
<dbReference type="PANTHER" id="PTHR36834">
    <property type="entry name" value="MEMBRANE PROTEIN-RELATED"/>
    <property type="match status" value="1"/>
</dbReference>
<evidence type="ECO:0000256" key="1">
    <source>
        <dbReference type="SAM" id="Phobius"/>
    </source>
</evidence>
<accession>V6IZ40</accession>
<keyword evidence="4" id="KW-1185">Reference proteome</keyword>
<dbReference type="AlphaFoldDB" id="V6IZ40"/>
<feature type="transmembrane region" description="Helical" evidence="1">
    <location>
        <begin position="61"/>
        <end position="84"/>
    </location>
</feature>
<feature type="transmembrane region" description="Helical" evidence="1">
    <location>
        <begin position="123"/>
        <end position="139"/>
    </location>
</feature>
<protein>
    <recommendedName>
        <fullName evidence="2">VanZ-like domain-containing protein</fullName>
    </recommendedName>
</protein>
<dbReference type="eggNOG" id="COG4767">
    <property type="taxonomic scope" value="Bacteria"/>
</dbReference>
<dbReference type="PANTHER" id="PTHR36834:SF1">
    <property type="entry name" value="INTEGRAL MEMBRANE PROTEIN"/>
    <property type="match status" value="1"/>
</dbReference>
<dbReference type="InterPro" id="IPR053150">
    <property type="entry name" value="Teicoplanin_resist-assoc"/>
</dbReference>
<reference evidence="3 4" key="1">
    <citation type="journal article" date="2013" name="Genome Announc.">
        <title>Genome Sequence of Sporolactobacillus laevolacticus DSM442, an Efficient Polymer-Grade D-Lactate Producer from Agricultural Waste Cottonseed as a Nitrogen Source.</title>
        <authorList>
            <person name="Wang H."/>
            <person name="Wang L."/>
            <person name="Ju J."/>
            <person name="Yu B."/>
            <person name="Ma Y."/>
        </authorList>
    </citation>
    <scope>NUCLEOTIDE SEQUENCE [LARGE SCALE GENOMIC DNA]</scope>
    <source>
        <strain evidence="3 4">DSM 442</strain>
    </source>
</reference>